<evidence type="ECO:0008006" key="4">
    <source>
        <dbReference type="Google" id="ProtNLM"/>
    </source>
</evidence>
<dbReference type="AlphaFoldDB" id="T0HHS8"/>
<dbReference type="PROSITE" id="PS51257">
    <property type="entry name" value="PROKAR_LIPOPROTEIN"/>
    <property type="match status" value="1"/>
</dbReference>
<evidence type="ECO:0000256" key="1">
    <source>
        <dbReference type="SAM" id="SignalP"/>
    </source>
</evidence>
<evidence type="ECO:0000313" key="2">
    <source>
        <dbReference type="EMBL" id="EQB15846.1"/>
    </source>
</evidence>
<sequence>MTRATDPLLPPFSSRSPAPACLLTLAAALSLTACSTAGSYPSLAYRAVERTAMPAAAAPAPPPVQLPPPTADLTTRIGGLVAAAREADKQFAAKRPAAERAVSAAARSSRTSDAWVSAQVAVSALQASRDTAVASLADLDSLYADARQAEPVGDSPSAQAIDTARGQVQALVDSQNAAITALDTRLMT</sequence>
<dbReference type="EMBL" id="ATHL01000075">
    <property type="protein sequence ID" value="EQB15846.1"/>
    <property type="molecule type" value="Genomic_DNA"/>
</dbReference>
<reference evidence="2 3" key="1">
    <citation type="journal article" date="2013" name="Genome Announc.">
        <title>Genome Sequence of Novosphingobium lindaniclasticum LE124T, Isolated from a Hexachlorocyclohexane Dumpsite.</title>
        <authorList>
            <person name="Saxena A."/>
            <person name="Nayyar N."/>
            <person name="Sangwan N."/>
            <person name="Kumari R."/>
            <person name="Khurana J.P."/>
            <person name="Lal R."/>
        </authorList>
    </citation>
    <scope>NUCLEOTIDE SEQUENCE [LARGE SCALE GENOMIC DNA]</scope>
    <source>
        <strain evidence="2 3">LE124</strain>
    </source>
</reference>
<protein>
    <recommendedName>
        <fullName evidence="4">DUF4398 domain-containing protein</fullName>
    </recommendedName>
</protein>
<accession>T0HHS8</accession>
<dbReference type="RefSeq" id="WP_021233964.1">
    <property type="nucleotide sequence ID" value="NZ_ATHL01000075.1"/>
</dbReference>
<dbReference type="PATRIC" id="fig|1096930.3.peg.2096"/>
<proteinExistence type="predicted"/>
<dbReference type="eggNOG" id="ENOG5031DQ1">
    <property type="taxonomic scope" value="Bacteria"/>
</dbReference>
<organism evidence="2 3">
    <name type="scientific">Novosphingobium lindaniclasticum LE124</name>
    <dbReference type="NCBI Taxonomy" id="1096930"/>
    <lineage>
        <taxon>Bacteria</taxon>
        <taxon>Pseudomonadati</taxon>
        <taxon>Pseudomonadota</taxon>
        <taxon>Alphaproteobacteria</taxon>
        <taxon>Sphingomonadales</taxon>
        <taxon>Sphingomonadaceae</taxon>
        <taxon>Novosphingobium</taxon>
    </lineage>
</organism>
<name>T0HHS8_9SPHN</name>
<keyword evidence="3" id="KW-1185">Reference proteome</keyword>
<feature type="chain" id="PRO_5004576462" description="DUF4398 domain-containing protein" evidence="1">
    <location>
        <begin position="38"/>
        <end position="188"/>
    </location>
</feature>
<evidence type="ECO:0000313" key="3">
    <source>
        <dbReference type="Proteomes" id="UP000015527"/>
    </source>
</evidence>
<keyword evidence="1" id="KW-0732">Signal</keyword>
<comment type="caution">
    <text evidence="2">The sequence shown here is derived from an EMBL/GenBank/DDBJ whole genome shotgun (WGS) entry which is preliminary data.</text>
</comment>
<gene>
    <name evidence="2" type="ORF">L284_10575</name>
</gene>
<feature type="signal peptide" evidence="1">
    <location>
        <begin position="1"/>
        <end position="37"/>
    </location>
</feature>
<dbReference type="Proteomes" id="UP000015527">
    <property type="component" value="Unassembled WGS sequence"/>
</dbReference>